<name>A0A095SMP9_9GAMM</name>
<dbReference type="CDD" id="cd16433">
    <property type="entry name" value="CheB"/>
    <property type="match status" value="1"/>
</dbReference>
<dbReference type="GO" id="GO:0006935">
    <property type="term" value="P:chemotaxis"/>
    <property type="evidence" value="ECO:0007669"/>
    <property type="project" value="UniProtKB-UniRule"/>
</dbReference>
<evidence type="ECO:0000256" key="3">
    <source>
        <dbReference type="ARBA" id="ARBA00048267"/>
    </source>
</evidence>
<dbReference type="PROSITE" id="PS50122">
    <property type="entry name" value="CHEB"/>
    <property type="match status" value="1"/>
</dbReference>
<comment type="catalytic activity">
    <reaction evidence="3">
        <text>[protein]-L-glutamate 5-O-methyl ester + H2O = L-glutamyl-[protein] + methanol + H(+)</text>
        <dbReference type="Rhea" id="RHEA:23236"/>
        <dbReference type="Rhea" id="RHEA-COMP:10208"/>
        <dbReference type="Rhea" id="RHEA-COMP:10311"/>
        <dbReference type="ChEBI" id="CHEBI:15377"/>
        <dbReference type="ChEBI" id="CHEBI:15378"/>
        <dbReference type="ChEBI" id="CHEBI:17790"/>
        <dbReference type="ChEBI" id="CHEBI:29973"/>
        <dbReference type="ChEBI" id="CHEBI:82795"/>
        <dbReference type="EC" id="3.1.1.61"/>
    </reaction>
</comment>
<evidence type="ECO:0000256" key="4">
    <source>
        <dbReference type="PROSITE-ProRule" id="PRU00050"/>
    </source>
</evidence>
<dbReference type="InterPro" id="IPR035909">
    <property type="entry name" value="CheB_C"/>
</dbReference>
<gene>
    <name evidence="6" type="ORF">Y5S_01086</name>
</gene>
<dbReference type="GO" id="GO:0000156">
    <property type="term" value="F:phosphorelay response regulator activity"/>
    <property type="evidence" value="ECO:0007669"/>
    <property type="project" value="InterPro"/>
</dbReference>
<organism evidence="6 7">
    <name type="scientific">Alcanivorax nanhaiticus</name>
    <dbReference type="NCBI Taxonomy" id="1177154"/>
    <lineage>
        <taxon>Bacteria</taxon>
        <taxon>Pseudomonadati</taxon>
        <taxon>Pseudomonadota</taxon>
        <taxon>Gammaproteobacteria</taxon>
        <taxon>Oceanospirillales</taxon>
        <taxon>Alcanivoracaceae</taxon>
        <taxon>Alcanivorax</taxon>
    </lineage>
</organism>
<dbReference type="eggNOG" id="COG2201">
    <property type="taxonomic scope" value="Bacteria"/>
</dbReference>
<dbReference type="InterPro" id="IPR000673">
    <property type="entry name" value="Sig_transdc_resp-reg_Me-estase"/>
</dbReference>
<sequence>MGPVKAVVMGASWGGLNAYTQVLAALPASFPAAILLVQHQHASSENRLPWLLGRYCDLPVIAPEDKEPILPGHVYVAPPGYHMLVDQDETIAFSVGKQVHFSRPSVDELFFSAGVVYGDRLAAVILTGANDDGAAGIEYIHRRGGFTIAQSPVSSEAPTMPEAAIKTGAVSRVLDLEKIGPYLAERLQGS</sequence>
<comment type="caution">
    <text evidence="6">The sequence shown here is derived from an EMBL/GenBank/DDBJ whole genome shotgun (WGS) entry which is preliminary data.</text>
</comment>
<proteinExistence type="predicted"/>
<dbReference type="Gene3D" id="3.40.50.180">
    <property type="entry name" value="Methylesterase CheB, C-terminal domain"/>
    <property type="match status" value="1"/>
</dbReference>
<evidence type="ECO:0000256" key="2">
    <source>
        <dbReference type="ARBA" id="ARBA00039140"/>
    </source>
</evidence>
<dbReference type="Pfam" id="PF01339">
    <property type="entry name" value="CheB_methylest"/>
    <property type="match status" value="1"/>
</dbReference>
<accession>A0A095SMP9</accession>
<dbReference type="PATRIC" id="fig|1177154.3.peg.1102"/>
<evidence type="ECO:0000313" key="6">
    <source>
        <dbReference type="EMBL" id="KGD65862.1"/>
    </source>
</evidence>
<evidence type="ECO:0000259" key="5">
    <source>
        <dbReference type="PROSITE" id="PS50122"/>
    </source>
</evidence>
<dbReference type="Proteomes" id="UP000029444">
    <property type="component" value="Unassembled WGS sequence"/>
</dbReference>
<evidence type="ECO:0000256" key="1">
    <source>
        <dbReference type="ARBA" id="ARBA00022801"/>
    </source>
</evidence>
<reference evidence="6 7" key="1">
    <citation type="submission" date="2012-09" db="EMBL/GenBank/DDBJ databases">
        <title>Genome Sequence of alkane-degrading Bacterium Alcanivorax sp. 19-m-6.</title>
        <authorList>
            <person name="Lai Q."/>
            <person name="Shao Z."/>
        </authorList>
    </citation>
    <scope>NUCLEOTIDE SEQUENCE [LARGE SCALE GENOMIC DNA]</scope>
    <source>
        <strain evidence="6 7">19-m-6</strain>
    </source>
</reference>
<evidence type="ECO:0000313" key="7">
    <source>
        <dbReference type="Proteomes" id="UP000029444"/>
    </source>
</evidence>
<dbReference type="GO" id="GO:0008984">
    <property type="term" value="F:protein-glutamate methylesterase activity"/>
    <property type="evidence" value="ECO:0007669"/>
    <property type="project" value="UniProtKB-EC"/>
</dbReference>
<feature type="domain" description="CheB-type methylesterase" evidence="5">
    <location>
        <begin position="1"/>
        <end position="190"/>
    </location>
</feature>
<dbReference type="GO" id="GO:0005737">
    <property type="term" value="C:cytoplasm"/>
    <property type="evidence" value="ECO:0007669"/>
    <property type="project" value="InterPro"/>
</dbReference>
<dbReference type="EC" id="3.1.1.61" evidence="2"/>
<keyword evidence="7" id="KW-1185">Reference proteome</keyword>
<keyword evidence="4" id="KW-0145">Chemotaxis</keyword>
<protein>
    <recommendedName>
        <fullName evidence="2">protein-glutamate methylesterase</fullName>
        <ecNumber evidence="2">3.1.1.61</ecNumber>
    </recommendedName>
</protein>
<feature type="active site" evidence="4">
    <location>
        <position position="12"/>
    </location>
</feature>
<dbReference type="EMBL" id="ARXV01000003">
    <property type="protein sequence ID" value="KGD65862.1"/>
    <property type="molecule type" value="Genomic_DNA"/>
</dbReference>
<feature type="active site" evidence="4">
    <location>
        <position position="39"/>
    </location>
</feature>
<dbReference type="SUPFAM" id="SSF52738">
    <property type="entry name" value="Methylesterase CheB, C-terminal domain"/>
    <property type="match status" value="1"/>
</dbReference>
<keyword evidence="1 4" id="KW-0378">Hydrolase</keyword>
<dbReference type="PANTHER" id="PTHR42872">
    <property type="entry name" value="PROTEIN-GLUTAMATE METHYLESTERASE/PROTEIN-GLUTAMINE GLUTAMINASE"/>
    <property type="match status" value="1"/>
</dbReference>
<dbReference type="STRING" id="1177154.Y5S_01086"/>
<dbReference type="PANTHER" id="PTHR42872:SF6">
    <property type="entry name" value="PROTEIN-GLUTAMATE METHYLESTERASE_PROTEIN-GLUTAMINE GLUTAMINASE"/>
    <property type="match status" value="1"/>
</dbReference>
<feature type="active site" evidence="4">
    <location>
        <position position="132"/>
    </location>
</feature>
<dbReference type="AlphaFoldDB" id="A0A095SMP9"/>